<dbReference type="RefSeq" id="WP_145283379.1">
    <property type="nucleotide sequence ID" value="NZ_CP036318.1"/>
</dbReference>
<feature type="transmembrane region" description="Helical" evidence="1">
    <location>
        <begin position="308"/>
        <end position="328"/>
    </location>
</feature>
<keyword evidence="1" id="KW-0472">Membrane</keyword>
<protein>
    <recommendedName>
        <fullName evidence="4">Type II secretion system protein F</fullName>
    </recommendedName>
</protein>
<proteinExistence type="predicted"/>
<evidence type="ECO:0000313" key="3">
    <source>
        <dbReference type="Proteomes" id="UP000316770"/>
    </source>
</evidence>
<feature type="transmembrane region" description="Helical" evidence="1">
    <location>
        <begin position="162"/>
        <end position="180"/>
    </location>
</feature>
<evidence type="ECO:0008006" key="4">
    <source>
        <dbReference type="Google" id="ProtNLM"/>
    </source>
</evidence>
<sequence length="347" mass="37794">MPESPLTKIVDFHKELLSMQRLGLPMELGFEGPPNALGSQLEQIQRRLALRIERQGDLIQAIASDPDLPKPYRSALSTWVQCEHPTEVLDQLSAAASARRDLHGQMGIALIGPLILVVVVYFGLISLCLVVAPRLEAIYAQMWLPVSGSLRLVGMLRDAMPIWVPGVPVLAILAIVWWSLRRGRSRFGWLFGGRRYFKSLQTAAYARHVAALLDVGCSTGKALASVGPLPLQSHDLGGELATANVYLSTAEEIGQQVPPDDPTIAALPPMLRWGLVGQLDGQSRSQVLREVAAIYSDAATSQARRWRVVLPMLLSGGIGGLLVLAYGLGLMLPYVDLLYKIATQITE</sequence>
<accession>A0A518IR05</accession>
<keyword evidence="1" id="KW-1133">Transmembrane helix</keyword>
<dbReference type="AlphaFoldDB" id="A0A518IR05"/>
<name>A0A518IR05_9BACT</name>
<organism evidence="2 3">
    <name type="scientific">Rosistilla oblonga</name>
    <dbReference type="NCBI Taxonomy" id="2527990"/>
    <lineage>
        <taxon>Bacteria</taxon>
        <taxon>Pseudomonadati</taxon>
        <taxon>Planctomycetota</taxon>
        <taxon>Planctomycetia</taxon>
        <taxon>Pirellulales</taxon>
        <taxon>Pirellulaceae</taxon>
        <taxon>Rosistilla</taxon>
    </lineage>
</organism>
<reference evidence="2 3" key="1">
    <citation type="submission" date="2019-02" db="EMBL/GenBank/DDBJ databases">
        <title>Deep-cultivation of Planctomycetes and their phenomic and genomic characterization uncovers novel biology.</title>
        <authorList>
            <person name="Wiegand S."/>
            <person name="Jogler M."/>
            <person name="Boedeker C."/>
            <person name="Pinto D."/>
            <person name="Vollmers J."/>
            <person name="Rivas-Marin E."/>
            <person name="Kohn T."/>
            <person name="Peeters S.H."/>
            <person name="Heuer A."/>
            <person name="Rast P."/>
            <person name="Oberbeckmann S."/>
            <person name="Bunk B."/>
            <person name="Jeske O."/>
            <person name="Meyerdierks A."/>
            <person name="Storesund J.E."/>
            <person name="Kallscheuer N."/>
            <person name="Luecker S."/>
            <person name="Lage O.M."/>
            <person name="Pohl T."/>
            <person name="Merkel B.J."/>
            <person name="Hornburger P."/>
            <person name="Mueller R.-W."/>
            <person name="Bruemmer F."/>
            <person name="Labrenz M."/>
            <person name="Spormann A.M."/>
            <person name="Op den Camp H."/>
            <person name="Overmann J."/>
            <person name="Amann R."/>
            <person name="Jetten M.S.M."/>
            <person name="Mascher T."/>
            <person name="Medema M.H."/>
            <person name="Devos D.P."/>
            <person name="Kaster A.-K."/>
            <person name="Ovreas L."/>
            <person name="Rohde M."/>
            <person name="Galperin M.Y."/>
            <person name="Jogler C."/>
        </authorList>
    </citation>
    <scope>NUCLEOTIDE SEQUENCE [LARGE SCALE GENOMIC DNA]</scope>
    <source>
        <strain evidence="2 3">Mal33</strain>
    </source>
</reference>
<dbReference type="EMBL" id="CP036318">
    <property type="protein sequence ID" value="QDV55527.1"/>
    <property type="molecule type" value="Genomic_DNA"/>
</dbReference>
<evidence type="ECO:0000256" key="1">
    <source>
        <dbReference type="SAM" id="Phobius"/>
    </source>
</evidence>
<dbReference type="Proteomes" id="UP000316770">
    <property type="component" value="Chromosome"/>
</dbReference>
<feature type="transmembrane region" description="Helical" evidence="1">
    <location>
        <begin position="108"/>
        <end position="132"/>
    </location>
</feature>
<keyword evidence="3" id="KW-1185">Reference proteome</keyword>
<keyword evidence="1" id="KW-0812">Transmembrane</keyword>
<gene>
    <name evidence="2" type="ORF">Mal33_15040</name>
</gene>
<evidence type="ECO:0000313" key="2">
    <source>
        <dbReference type="EMBL" id="QDV55527.1"/>
    </source>
</evidence>